<dbReference type="AlphaFoldDB" id="A0A1H0DBW7"/>
<evidence type="ECO:0000313" key="2">
    <source>
        <dbReference type="Proteomes" id="UP000199602"/>
    </source>
</evidence>
<name>A0A1H0DBW7_9BACT</name>
<organism evidence="1 2">
    <name type="scientific">Desulfonauticus submarinus</name>
    <dbReference type="NCBI Taxonomy" id="206665"/>
    <lineage>
        <taxon>Bacteria</taxon>
        <taxon>Pseudomonadati</taxon>
        <taxon>Thermodesulfobacteriota</taxon>
        <taxon>Desulfovibrionia</taxon>
        <taxon>Desulfovibrionales</taxon>
        <taxon>Desulfonauticaceae</taxon>
        <taxon>Desulfonauticus</taxon>
    </lineage>
</organism>
<dbReference type="Proteomes" id="UP000199602">
    <property type="component" value="Unassembled WGS sequence"/>
</dbReference>
<evidence type="ECO:0008006" key="3">
    <source>
        <dbReference type="Google" id="ProtNLM"/>
    </source>
</evidence>
<accession>A0A1H0DBW7</accession>
<reference evidence="1 2" key="1">
    <citation type="submission" date="2016-10" db="EMBL/GenBank/DDBJ databases">
        <authorList>
            <person name="de Groot N.N."/>
        </authorList>
    </citation>
    <scope>NUCLEOTIDE SEQUENCE [LARGE SCALE GENOMIC DNA]</scope>
    <source>
        <strain evidence="1 2">DSM 15269</strain>
    </source>
</reference>
<keyword evidence="2" id="KW-1185">Reference proteome</keyword>
<proteinExistence type="predicted"/>
<sequence length="287" mass="30401">MKEKYFLSFVFFILILLSLFLDKGNADDFTLYSGNASTQTNAKDKTGAPDILNEDNFTIESGASISVEGSGAKGINAGNNTTITNSGSISTSVNAWAAIETYGIYAIGNNTIIKNLGTIKADSWIGMTSDSSKTSGIYSFGTNISITNSGTIIISSKDWANPGSYTTAYGVYVIGNNNFIDNSGLINVSVLQIYRRVEGSGLYVEGDDNTINNLGTIIVNISEDSFSPSPIGSSMGYGINIYGDSNMISNLGNVTVSTTADSTYAEIYGINIEGNGNTITKRLKSPH</sequence>
<protein>
    <recommendedName>
        <fullName evidence="3">Right handed beta helix region</fullName>
    </recommendedName>
</protein>
<dbReference type="EMBL" id="FNIN01000004">
    <property type="protein sequence ID" value="SDN67608.1"/>
    <property type="molecule type" value="Genomic_DNA"/>
</dbReference>
<gene>
    <name evidence="1" type="ORF">SAMN04488516_104112</name>
</gene>
<evidence type="ECO:0000313" key="1">
    <source>
        <dbReference type="EMBL" id="SDN67608.1"/>
    </source>
</evidence>